<accession>M4BU18</accession>
<dbReference type="HOGENOM" id="CLU_3145661_0_0_1"/>
<dbReference type="AlphaFoldDB" id="M4BU18"/>
<protein>
    <submittedName>
        <fullName evidence="1">Uncharacterized protein</fullName>
    </submittedName>
</protein>
<sequence length="49" mass="5959">MCMWYHQDWQVACCAQIKLYMCDEKKIVGQGAVLKTRRVKHSADFYRYR</sequence>
<evidence type="ECO:0000313" key="2">
    <source>
        <dbReference type="Proteomes" id="UP000011713"/>
    </source>
</evidence>
<name>M4BU18_HYAAE</name>
<evidence type="ECO:0000313" key="1">
    <source>
        <dbReference type="EnsemblProtists" id="HpaP810005"/>
    </source>
</evidence>
<dbReference type="EMBL" id="JH597899">
    <property type="status" value="NOT_ANNOTATED_CDS"/>
    <property type="molecule type" value="Genomic_DNA"/>
</dbReference>
<reference evidence="1" key="2">
    <citation type="submission" date="2015-06" db="UniProtKB">
        <authorList>
            <consortium name="EnsemblProtists"/>
        </authorList>
    </citation>
    <scope>IDENTIFICATION</scope>
    <source>
        <strain evidence="1">Emoy2</strain>
    </source>
</reference>
<proteinExistence type="predicted"/>
<keyword evidence="2" id="KW-1185">Reference proteome</keyword>
<reference evidence="2" key="1">
    <citation type="journal article" date="2010" name="Science">
        <title>Signatures of adaptation to obligate biotrophy in the Hyaloperonospora arabidopsidis genome.</title>
        <authorList>
            <person name="Baxter L."/>
            <person name="Tripathy S."/>
            <person name="Ishaque N."/>
            <person name="Boot N."/>
            <person name="Cabral A."/>
            <person name="Kemen E."/>
            <person name="Thines M."/>
            <person name="Ah-Fong A."/>
            <person name="Anderson R."/>
            <person name="Badejoko W."/>
            <person name="Bittner-Eddy P."/>
            <person name="Boore J.L."/>
            <person name="Chibucos M.C."/>
            <person name="Coates M."/>
            <person name="Dehal P."/>
            <person name="Delehaunty K."/>
            <person name="Dong S."/>
            <person name="Downton P."/>
            <person name="Dumas B."/>
            <person name="Fabro G."/>
            <person name="Fronick C."/>
            <person name="Fuerstenberg S.I."/>
            <person name="Fulton L."/>
            <person name="Gaulin E."/>
            <person name="Govers F."/>
            <person name="Hughes L."/>
            <person name="Humphray S."/>
            <person name="Jiang R.H."/>
            <person name="Judelson H."/>
            <person name="Kamoun S."/>
            <person name="Kyung K."/>
            <person name="Meijer H."/>
            <person name="Minx P."/>
            <person name="Morris P."/>
            <person name="Nelson J."/>
            <person name="Phuntumart V."/>
            <person name="Qutob D."/>
            <person name="Rehmany A."/>
            <person name="Rougon-Cardoso A."/>
            <person name="Ryden P."/>
            <person name="Torto-Alalibo T."/>
            <person name="Studholme D."/>
            <person name="Wang Y."/>
            <person name="Win J."/>
            <person name="Wood J."/>
            <person name="Clifton S.W."/>
            <person name="Rogers J."/>
            <person name="Van den Ackerveken G."/>
            <person name="Jones J.D."/>
            <person name="McDowell J.M."/>
            <person name="Beynon J."/>
            <person name="Tyler B.M."/>
        </authorList>
    </citation>
    <scope>NUCLEOTIDE SEQUENCE [LARGE SCALE GENOMIC DNA]</scope>
    <source>
        <strain evidence="2">Emoy2</strain>
    </source>
</reference>
<dbReference type="InParanoid" id="M4BU18"/>
<dbReference type="EnsemblProtists" id="HpaT810005">
    <property type="protein sequence ID" value="HpaP810005"/>
    <property type="gene ID" value="HpaG810005"/>
</dbReference>
<dbReference type="EnsemblProtists" id="HpaT810004">
    <property type="protein sequence ID" value="HpaP810004"/>
    <property type="gene ID" value="HpaG810004"/>
</dbReference>
<dbReference type="Proteomes" id="UP000011713">
    <property type="component" value="Unassembled WGS sequence"/>
</dbReference>
<organism evidence="1 2">
    <name type="scientific">Hyaloperonospora arabidopsidis (strain Emoy2)</name>
    <name type="common">Downy mildew agent</name>
    <name type="synonym">Peronospora arabidopsidis</name>
    <dbReference type="NCBI Taxonomy" id="559515"/>
    <lineage>
        <taxon>Eukaryota</taxon>
        <taxon>Sar</taxon>
        <taxon>Stramenopiles</taxon>
        <taxon>Oomycota</taxon>
        <taxon>Peronosporomycetes</taxon>
        <taxon>Peronosporales</taxon>
        <taxon>Peronosporaceae</taxon>
        <taxon>Hyaloperonospora</taxon>
    </lineage>
</organism>
<dbReference type="VEuPathDB" id="FungiDB:HpaG810004"/>